<dbReference type="GO" id="GO:0032040">
    <property type="term" value="C:small-subunit processome"/>
    <property type="evidence" value="ECO:0007669"/>
    <property type="project" value="InterPro"/>
</dbReference>
<organism evidence="8 9">
    <name type="scientific">Perilla frutescens var. hirtella</name>
    <name type="common">Perilla citriodora</name>
    <name type="synonym">Perilla setoyensis</name>
    <dbReference type="NCBI Taxonomy" id="608512"/>
    <lineage>
        <taxon>Eukaryota</taxon>
        <taxon>Viridiplantae</taxon>
        <taxon>Streptophyta</taxon>
        <taxon>Embryophyta</taxon>
        <taxon>Tracheophyta</taxon>
        <taxon>Spermatophyta</taxon>
        <taxon>Magnoliopsida</taxon>
        <taxon>eudicotyledons</taxon>
        <taxon>Gunneridae</taxon>
        <taxon>Pentapetalae</taxon>
        <taxon>asterids</taxon>
        <taxon>lamiids</taxon>
        <taxon>Lamiales</taxon>
        <taxon>Lamiaceae</taxon>
        <taxon>Nepetoideae</taxon>
        <taxon>Elsholtzieae</taxon>
        <taxon>Perilla</taxon>
    </lineage>
</organism>
<comment type="caution">
    <text evidence="8">The sequence shown here is derived from an EMBL/GenBank/DDBJ whole genome shotgun (WGS) entry which is preliminary data.</text>
</comment>
<dbReference type="PANTHER" id="PTHR23183">
    <property type="entry name" value="NOP14"/>
    <property type="match status" value="1"/>
</dbReference>
<evidence type="ECO:0000256" key="3">
    <source>
        <dbReference type="ARBA" id="ARBA00022517"/>
    </source>
</evidence>
<evidence type="ECO:0000256" key="1">
    <source>
        <dbReference type="ARBA" id="ARBA00004604"/>
    </source>
</evidence>
<proteinExistence type="inferred from homology"/>
<reference evidence="8 9" key="1">
    <citation type="journal article" date="2021" name="Nat. Commun.">
        <title>Incipient diploidization of the medicinal plant Perilla within 10,000 years.</title>
        <authorList>
            <person name="Zhang Y."/>
            <person name="Shen Q."/>
            <person name="Leng L."/>
            <person name="Zhang D."/>
            <person name="Chen S."/>
            <person name="Shi Y."/>
            <person name="Ning Z."/>
            <person name="Chen S."/>
        </authorList>
    </citation>
    <scope>NUCLEOTIDE SEQUENCE [LARGE SCALE GENOMIC DNA]</scope>
    <source>
        <strain evidence="9">cv. PC099</strain>
    </source>
</reference>
<evidence type="ECO:0000256" key="5">
    <source>
        <dbReference type="ARBA" id="ARBA00023242"/>
    </source>
</evidence>
<dbReference type="GO" id="GO:0030692">
    <property type="term" value="C:Noc4p-Nop14p complex"/>
    <property type="evidence" value="ECO:0007669"/>
    <property type="project" value="TreeGrafter"/>
</dbReference>
<keyword evidence="3" id="KW-0690">Ribosome biogenesis</keyword>
<comment type="function">
    <text evidence="6">Involved in nucleolar processing of pre-18S ribosomal RNA. Has a role in the nuclear export of 40S pre-ribosomal subunit to the cytoplasm.</text>
</comment>
<dbReference type="AlphaFoldDB" id="A0AAD4PG00"/>
<feature type="region of interest" description="Disordered" evidence="7">
    <location>
        <begin position="1"/>
        <end position="27"/>
    </location>
</feature>
<evidence type="ECO:0000256" key="6">
    <source>
        <dbReference type="ARBA" id="ARBA00024695"/>
    </source>
</evidence>
<dbReference type="Pfam" id="PF04147">
    <property type="entry name" value="Nop14"/>
    <property type="match status" value="1"/>
</dbReference>
<keyword evidence="4" id="KW-0698">rRNA processing</keyword>
<dbReference type="PANTHER" id="PTHR23183:SF0">
    <property type="entry name" value="NUCLEOLAR PROTEIN 14"/>
    <property type="match status" value="1"/>
</dbReference>
<evidence type="ECO:0000256" key="7">
    <source>
        <dbReference type="SAM" id="MobiDB-lite"/>
    </source>
</evidence>
<name>A0AAD4PG00_PERFH</name>
<evidence type="ECO:0000256" key="4">
    <source>
        <dbReference type="ARBA" id="ARBA00022552"/>
    </source>
</evidence>
<accession>A0AAD4PG00</accession>
<evidence type="ECO:0000256" key="2">
    <source>
        <dbReference type="ARBA" id="ARBA00007466"/>
    </source>
</evidence>
<evidence type="ECO:0000313" key="9">
    <source>
        <dbReference type="Proteomes" id="UP001190926"/>
    </source>
</evidence>
<dbReference type="Proteomes" id="UP001190926">
    <property type="component" value="Unassembled WGS sequence"/>
</dbReference>
<comment type="similarity">
    <text evidence="2">Belongs to the NOP14 family.</text>
</comment>
<keyword evidence="9" id="KW-1185">Reference proteome</keyword>
<dbReference type="InterPro" id="IPR007276">
    <property type="entry name" value="Nop14"/>
</dbReference>
<protein>
    <submittedName>
        <fullName evidence="8">Nucleolar-like protein</fullName>
    </submittedName>
</protein>
<sequence>MQRQKTLLKEYEQSTQSSTFGDKRIGEQNEGFGEYDKAILRSQHERQLRFLKFLTLF</sequence>
<evidence type="ECO:0000313" key="8">
    <source>
        <dbReference type="EMBL" id="KAH6837685.1"/>
    </source>
</evidence>
<comment type="subcellular location">
    <subcellularLocation>
        <location evidence="1">Nucleus</location>
        <location evidence="1">Nucleolus</location>
    </subcellularLocation>
</comment>
<gene>
    <name evidence="8" type="ORF">C2S53_018948</name>
</gene>
<keyword evidence="5" id="KW-0539">Nucleus</keyword>
<dbReference type="EMBL" id="SDAM02000016">
    <property type="protein sequence ID" value="KAH6837685.1"/>
    <property type="molecule type" value="Genomic_DNA"/>
</dbReference>
<dbReference type="GO" id="GO:0030490">
    <property type="term" value="P:maturation of SSU-rRNA"/>
    <property type="evidence" value="ECO:0007669"/>
    <property type="project" value="TreeGrafter"/>
</dbReference>